<feature type="domain" description="NWD2 C-terminal beta-propeller" evidence="4">
    <location>
        <begin position="466"/>
        <end position="633"/>
    </location>
</feature>
<dbReference type="SUPFAM" id="SSF50998">
    <property type="entry name" value="Quinoprotein alcohol dehydrogenase-like"/>
    <property type="match status" value="1"/>
</dbReference>
<dbReference type="PROSITE" id="PS00678">
    <property type="entry name" value="WD_REPEATS_1"/>
    <property type="match status" value="1"/>
</dbReference>
<accession>A0A9P3GS21</accession>
<dbReference type="InterPro" id="IPR011047">
    <property type="entry name" value="Quinoprotein_ADH-like_sf"/>
</dbReference>
<keyword evidence="1 3" id="KW-0853">WD repeat</keyword>
<dbReference type="InterPro" id="IPR056534">
    <property type="entry name" value="Beta-prop_NWD2_C"/>
</dbReference>
<reference evidence="5 6" key="1">
    <citation type="submission" date="2021-08" db="EMBL/GenBank/DDBJ databases">
        <title>Draft Genome Sequence of Phanerochaete sordida strain YK-624.</title>
        <authorList>
            <person name="Mori T."/>
            <person name="Dohra H."/>
            <person name="Suzuki T."/>
            <person name="Kawagishi H."/>
            <person name="Hirai H."/>
        </authorList>
    </citation>
    <scope>NUCLEOTIDE SEQUENCE [LARGE SCALE GENOMIC DNA]</scope>
    <source>
        <strain evidence="5 6">YK-624</strain>
    </source>
</reference>
<dbReference type="EMBL" id="BPQB01000106">
    <property type="protein sequence ID" value="GJE99314.1"/>
    <property type="molecule type" value="Genomic_DNA"/>
</dbReference>
<dbReference type="Pfam" id="PF23586">
    <property type="entry name" value="Beta-prop_NWD2_C"/>
    <property type="match status" value="1"/>
</dbReference>
<dbReference type="SMART" id="SM00320">
    <property type="entry name" value="WD40"/>
    <property type="match status" value="7"/>
</dbReference>
<dbReference type="Pfam" id="PF00400">
    <property type="entry name" value="WD40"/>
    <property type="match status" value="3"/>
</dbReference>
<dbReference type="InterPro" id="IPR001680">
    <property type="entry name" value="WD40_rpt"/>
</dbReference>
<feature type="repeat" description="WD" evidence="3">
    <location>
        <begin position="670"/>
        <end position="698"/>
    </location>
</feature>
<dbReference type="OrthoDB" id="3222453at2759"/>
<dbReference type="InterPro" id="IPR050349">
    <property type="entry name" value="WD_LIS1/nudF_dynein_reg"/>
</dbReference>
<dbReference type="InterPro" id="IPR015943">
    <property type="entry name" value="WD40/YVTN_repeat-like_dom_sf"/>
</dbReference>
<dbReference type="PROSITE" id="PS50294">
    <property type="entry name" value="WD_REPEATS_REGION"/>
    <property type="match status" value="5"/>
</dbReference>
<dbReference type="Gene3D" id="2.130.10.10">
    <property type="entry name" value="YVTN repeat-like/Quinoprotein amine dehydrogenase"/>
    <property type="match status" value="2"/>
</dbReference>
<name>A0A9P3GS21_9APHY</name>
<feature type="repeat" description="WD" evidence="3">
    <location>
        <begin position="500"/>
        <end position="541"/>
    </location>
</feature>
<evidence type="ECO:0000313" key="5">
    <source>
        <dbReference type="EMBL" id="GJE99314.1"/>
    </source>
</evidence>
<proteinExistence type="predicted"/>
<evidence type="ECO:0000259" key="4">
    <source>
        <dbReference type="Pfam" id="PF23586"/>
    </source>
</evidence>
<dbReference type="InterPro" id="IPR019775">
    <property type="entry name" value="WD40_repeat_CS"/>
</dbReference>
<evidence type="ECO:0000256" key="1">
    <source>
        <dbReference type="ARBA" id="ARBA00022574"/>
    </source>
</evidence>
<protein>
    <submittedName>
        <fullName evidence="5">WD40 repeat domain-containing protein</fullName>
    </submittedName>
</protein>
<dbReference type="CDD" id="cd00200">
    <property type="entry name" value="WD40"/>
    <property type="match status" value="1"/>
</dbReference>
<sequence>MFEWFCGRPTPDKIYAKSLEVLGLGYALWRPEPDPALGETHLGDVGFVRQGKFVRLLNFDVSAAEKKVTRWVPPFSNIEAPPDNALPIDRTENMLPAGRYSSHGEHSGHARAAVGVSPPGTTSAGIDANYSFEGSQGAALTLKDSADLEEALPSKILKAYILRNYDAWVSYALQERGLDIKPKDIVVVSGCIKTTPDWSATVFGLSRKTAASMSVGANTAPVAAAVSGSSTFTVTSSSIHRKGPGPPSATTSGVHAVVENVKKDHCVSIKRLKVRTRVLTMSKIVAGAGYHQLPGPGDGSGSALNGIIAEEMQEGSGGSIWGVVRESGHISDRLDVLLDYIFEVSGATFVVASDNDVERILGGRHVLDFSSYLRHVSKSMVQVTDGVGHVETQDLVCDEQKARFAERFIKNEDVTKWPNITLQAAGKLEDCQISYKPSRGNGMHFTKYKTMVFGDSNTMKNNTSRSIALPADGKLLAAATGNAIAVWRLQDGLTVQRLERDGHTHTIGQIAFAPDGQHVVSGADDKLALVWSIKTGDVVHRLEGHEAAVSYAAFSPNGAQVATRSKDSLRIWDASSGDLLHAITNLKAEYGLQIFFSADSHHLAADSDTSEEDTAVVVLDCRTGARIRKLRKQNIWCMVFSPSGHRIATGSTDGSAWVWDAASGKALLELKEHTDWVREVAFSPDGDELATASDDGTVVTCDSHSGERRFTFRVESVRGEDKERVFAVAYSPKNEFIACGAEDGCVRVWNRRTGAFVATFRGHTDWVQRVMFTSDGWNVLSYGDDHVVRLWSIRDALRLS</sequence>
<keyword evidence="6" id="KW-1185">Reference proteome</keyword>
<evidence type="ECO:0000256" key="2">
    <source>
        <dbReference type="ARBA" id="ARBA00022737"/>
    </source>
</evidence>
<comment type="caution">
    <text evidence="5">The sequence shown here is derived from an EMBL/GenBank/DDBJ whole genome shotgun (WGS) entry which is preliminary data.</text>
</comment>
<gene>
    <name evidence="5" type="ORF">PsYK624_155680</name>
</gene>
<evidence type="ECO:0000256" key="3">
    <source>
        <dbReference type="PROSITE-ProRule" id="PRU00221"/>
    </source>
</evidence>
<keyword evidence="2" id="KW-0677">Repeat</keyword>
<dbReference type="PROSITE" id="PS50082">
    <property type="entry name" value="WD_REPEATS_2"/>
    <property type="match status" value="6"/>
</dbReference>
<evidence type="ECO:0000313" key="6">
    <source>
        <dbReference type="Proteomes" id="UP000703269"/>
    </source>
</evidence>
<dbReference type="PANTHER" id="PTHR44129">
    <property type="entry name" value="WD REPEAT-CONTAINING PROTEIN POP1"/>
    <property type="match status" value="1"/>
</dbReference>
<feature type="repeat" description="WD" evidence="3">
    <location>
        <begin position="760"/>
        <end position="800"/>
    </location>
</feature>
<dbReference type="AlphaFoldDB" id="A0A9P3GS21"/>
<dbReference type="Proteomes" id="UP000703269">
    <property type="component" value="Unassembled WGS sequence"/>
</dbReference>
<feature type="repeat" description="WD" evidence="3">
    <location>
        <begin position="628"/>
        <end position="669"/>
    </location>
</feature>
<feature type="repeat" description="WD" evidence="3">
    <location>
        <begin position="542"/>
        <end position="582"/>
    </location>
</feature>
<organism evidence="5 6">
    <name type="scientific">Phanerochaete sordida</name>
    <dbReference type="NCBI Taxonomy" id="48140"/>
    <lineage>
        <taxon>Eukaryota</taxon>
        <taxon>Fungi</taxon>
        <taxon>Dikarya</taxon>
        <taxon>Basidiomycota</taxon>
        <taxon>Agaricomycotina</taxon>
        <taxon>Agaricomycetes</taxon>
        <taxon>Polyporales</taxon>
        <taxon>Phanerochaetaceae</taxon>
        <taxon>Phanerochaete</taxon>
    </lineage>
</organism>
<feature type="repeat" description="WD" evidence="3">
    <location>
        <begin position="718"/>
        <end position="759"/>
    </location>
</feature>